<dbReference type="InterPro" id="IPR050161">
    <property type="entry name" value="Siro_Cobalamin_biosynth"/>
</dbReference>
<dbReference type="GO" id="GO:0019354">
    <property type="term" value="P:siroheme biosynthetic process"/>
    <property type="evidence" value="ECO:0007669"/>
    <property type="project" value="TreeGrafter"/>
</dbReference>
<accession>A0A558GIZ0</accession>
<protein>
    <recommendedName>
        <fullName evidence="1">uroporphyrinogen-III C-methyltransferase</fullName>
        <ecNumber evidence="1">2.1.1.107</ecNumber>
    </recommendedName>
</protein>
<dbReference type="GO" id="GO:0032259">
    <property type="term" value="P:methylation"/>
    <property type="evidence" value="ECO:0007669"/>
    <property type="project" value="UniProtKB-KW"/>
</dbReference>
<dbReference type="Gene3D" id="3.40.1010.10">
    <property type="entry name" value="Cobalt-precorrin-4 Transmethylase, Domain 1"/>
    <property type="match status" value="1"/>
</dbReference>
<proteinExistence type="predicted"/>
<feature type="domain" description="Tetrapyrrole methylase" evidence="3">
    <location>
        <begin position="19"/>
        <end position="90"/>
    </location>
</feature>
<evidence type="ECO:0000256" key="2">
    <source>
        <dbReference type="ARBA" id="ARBA00023244"/>
    </source>
</evidence>
<dbReference type="EMBL" id="VMTY01000013">
    <property type="protein sequence ID" value="TVU56849.1"/>
    <property type="molecule type" value="Genomic_DNA"/>
</dbReference>
<dbReference type="SUPFAM" id="SSF53790">
    <property type="entry name" value="Tetrapyrrole methylase"/>
    <property type="match status" value="1"/>
</dbReference>
<dbReference type="InterPro" id="IPR014777">
    <property type="entry name" value="4pyrrole_Mease_sub1"/>
</dbReference>
<keyword evidence="2" id="KW-0627">Porphyrin biosynthesis</keyword>
<evidence type="ECO:0000313" key="5">
    <source>
        <dbReference type="Proteomes" id="UP000320531"/>
    </source>
</evidence>
<keyword evidence="4" id="KW-0808">Transferase</keyword>
<dbReference type="PANTHER" id="PTHR45790:SF3">
    <property type="entry name" value="S-ADENOSYL-L-METHIONINE-DEPENDENT UROPORPHYRINOGEN III METHYLTRANSFERASE, CHLOROPLASTIC"/>
    <property type="match status" value="1"/>
</dbReference>
<dbReference type="InterPro" id="IPR035996">
    <property type="entry name" value="4pyrrol_Methylase_sf"/>
</dbReference>
<name>A0A558GIZ0_9CORY</name>
<dbReference type="EC" id="2.1.1.107" evidence="1"/>
<dbReference type="Proteomes" id="UP000320531">
    <property type="component" value="Unassembled WGS sequence"/>
</dbReference>
<reference evidence="4 5" key="1">
    <citation type="submission" date="2019-07" db="EMBL/GenBank/DDBJ databases">
        <title>Draft genome of C. aurimucosum strain 14-2523.</title>
        <authorList>
            <person name="Pacheco L.G.C."/>
            <person name="Aguiar E.R.G.R."/>
            <person name="Navas J."/>
            <person name="Santos C.S."/>
            <person name="Rocha D.J.P.G."/>
        </authorList>
    </citation>
    <scope>NUCLEOTIDE SEQUENCE [LARGE SCALE GENOMIC DNA]</scope>
    <source>
        <strain evidence="4 5">14-2523</strain>
    </source>
</reference>
<dbReference type="InterPro" id="IPR000878">
    <property type="entry name" value="4pyrrol_Mease"/>
</dbReference>
<dbReference type="PROSITE" id="PS00839">
    <property type="entry name" value="SUMT_1"/>
    <property type="match status" value="1"/>
</dbReference>
<evidence type="ECO:0000259" key="3">
    <source>
        <dbReference type="Pfam" id="PF00590"/>
    </source>
</evidence>
<keyword evidence="4" id="KW-0489">Methyltransferase</keyword>
<dbReference type="GO" id="GO:0004851">
    <property type="term" value="F:uroporphyrin-III C-methyltransferase activity"/>
    <property type="evidence" value="ECO:0007669"/>
    <property type="project" value="UniProtKB-EC"/>
</dbReference>
<sequence length="121" mass="12812">MSNAVPDTQPELGKSDLGKVVFVGAGPGNPDLLTVRAREVLETTANVVTDPGVSQGVRDMVAQQVPVPQELLDAAEEEYERICAAAKEAGARRKPPRPAPPTAAVFEEVEGDVVKQLRNAL</sequence>
<organism evidence="4 5">
    <name type="scientific">Corynebacterium aurimucosum</name>
    <dbReference type="NCBI Taxonomy" id="169292"/>
    <lineage>
        <taxon>Bacteria</taxon>
        <taxon>Bacillati</taxon>
        <taxon>Actinomycetota</taxon>
        <taxon>Actinomycetes</taxon>
        <taxon>Mycobacteriales</taxon>
        <taxon>Corynebacteriaceae</taxon>
        <taxon>Corynebacterium</taxon>
    </lineage>
</organism>
<dbReference type="Pfam" id="PF00590">
    <property type="entry name" value="TP_methylase"/>
    <property type="match status" value="1"/>
</dbReference>
<gene>
    <name evidence="4" type="ORF">FQK23_05325</name>
</gene>
<dbReference type="InterPro" id="IPR003043">
    <property type="entry name" value="Uropor_MeTrfase_CS"/>
</dbReference>
<comment type="caution">
    <text evidence="4">The sequence shown here is derived from an EMBL/GenBank/DDBJ whole genome shotgun (WGS) entry which is preliminary data.</text>
</comment>
<evidence type="ECO:0000313" key="4">
    <source>
        <dbReference type="EMBL" id="TVU56849.1"/>
    </source>
</evidence>
<evidence type="ECO:0000256" key="1">
    <source>
        <dbReference type="ARBA" id="ARBA00012162"/>
    </source>
</evidence>
<dbReference type="PANTHER" id="PTHR45790">
    <property type="entry name" value="SIROHEME SYNTHASE-RELATED"/>
    <property type="match status" value="1"/>
</dbReference>
<dbReference type="AlphaFoldDB" id="A0A558GIZ0"/>
<feature type="non-terminal residue" evidence="4">
    <location>
        <position position="121"/>
    </location>
</feature>